<dbReference type="SUPFAM" id="SSF53098">
    <property type="entry name" value="Ribonuclease H-like"/>
    <property type="match status" value="1"/>
</dbReference>
<comment type="caution">
    <text evidence="6">The sequence shown here is derived from an EMBL/GenBank/DDBJ whole genome shotgun (WGS) entry which is preliminary data.</text>
</comment>
<evidence type="ECO:0000256" key="1">
    <source>
        <dbReference type="ARBA" id="ARBA00004123"/>
    </source>
</evidence>
<dbReference type="RefSeq" id="XP_056768502.1">
    <property type="nucleotide sequence ID" value="XM_056907095.1"/>
</dbReference>
<evidence type="ECO:0000313" key="6">
    <source>
        <dbReference type="EMBL" id="KAJ5456130.1"/>
    </source>
</evidence>
<evidence type="ECO:0000313" key="7">
    <source>
        <dbReference type="Proteomes" id="UP001213681"/>
    </source>
</evidence>
<dbReference type="PANTHER" id="PTHR46481:SF10">
    <property type="entry name" value="ZINC FINGER BED DOMAIN-CONTAINING PROTEIN 39"/>
    <property type="match status" value="1"/>
</dbReference>
<proteinExistence type="predicted"/>
<evidence type="ECO:0000256" key="4">
    <source>
        <dbReference type="ARBA" id="ARBA00022833"/>
    </source>
</evidence>
<keyword evidence="7" id="KW-1185">Reference proteome</keyword>
<keyword evidence="5" id="KW-0539">Nucleus</keyword>
<name>A0AAD6G5D4_9EURO</name>
<organism evidence="6 7">
    <name type="scientific">Penicillium daleae</name>
    <dbReference type="NCBI Taxonomy" id="63821"/>
    <lineage>
        <taxon>Eukaryota</taxon>
        <taxon>Fungi</taxon>
        <taxon>Dikarya</taxon>
        <taxon>Ascomycota</taxon>
        <taxon>Pezizomycotina</taxon>
        <taxon>Eurotiomycetes</taxon>
        <taxon>Eurotiomycetidae</taxon>
        <taxon>Eurotiales</taxon>
        <taxon>Aspergillaceae</taxon>
        <taxon>Penicillium</taxon>
    </lineage>
</organism>
<keyword evidence="4" id="KW-0862">Zinc</keyword>
<dbReference type="InterPro" id="IPR012337">
    <property type="entry name" value="RNaseH-like_sf"/>
</dbReference>
<keyword evidence="3" id="KW-0863">Zinc-finger</keyword>
<protein>
    <submittedName>
        <fullName evidence="6">Uncharacterized protein</fullName>
    </submittedName>
</protein>
<sequence>MRWSDDRAESLRGRPPKTDIVVTLNKVRSLAIYINASPQRRETFYNLQIGDEKLAPIQDVKTRWNSIFLMLRRAKRLQSTFDEFCAQYDQSYFAVSREE</sequence>
<dbReference type="AlphaFoldDB" id="A0AAD6G5D4"/>
<evidence type="ECO:0000256" key="5">
    <source>
        <dbReference type="ARBA" id="ARBA00023242"/>
    </source>
</evidence>
<keyword evidence="2" id="KW-0479">Metal-binding</keyword>
<dbReference type="PANTHER" id="PTHR46481">
    <property type="entry name" value="ZINC FINGER BED DOMAIN-CONTAINING PROTEIN 4"/>
    <property type="match status" value="1"/>
</dbReference>
<reference evidence="6" key="1">
    <citation type="submission" date="2022-12" db="EMBL/GenBank/DDBJ databases">
        <authorList>
            <person name="Petersen C."/>
        </authorList>
    </citation>
    <scope>NUCLEOTIDE SEQUENCE</scope>
    <source>
        <strain evidence="6">IBT 16125</strain>
    </source>
</reference>
<reference evidence="6" key="2">
    <citation type="journal article" date="2023" name="IMA Fungus">
        <title>Comparative genomic study of the Penicillium genus elucidates a diverse pangenome and 15 lateral gene transfer events.</title>
        <authorList>
            <person name="Petersen C."/>
            <person name="Sorensen T."/>
            <person name="Nielsen M.R."/>
            <person name="Sondergaard T.E."/>
            <person name="Sorensen J.L."/>
            <person name="Fitzpatrick D.A."/>
            <person name="Frisvad J.C."/>
            <person name="Nielsen K.L."/>
        </authorList>
    </citation>
    <scope>NUCLEOTIDE SEQUENCE</scope>
    <source>
        <strain evidence="6">IBT 16125</strain>
    </source>
</reference>
<dbReference type="InterPro" id="IPR052035">
    <property type="entry name" value="ZnF_BED_domain_contain"/>
</dbReference>
<gene>
    <name evidence="6" type="ORF">N7458_003713</name>
</gene>
<dbReference type="Proteomes" id="UP001213681">
    <property type="component" value="Unassembled WGS sequence"/>
</dbReference>
<evidence type="ECO:0000256" key="2">
    <source>
        <dbReference type="ARBA" id="ARBA00022723"/>
    </source>
</evidence>
<evidence type="ECO:0000256" key="3">
    <source>
        <dbReference type="ARBA" id="ARBA00022771"/>
    </source>
</evidence>
<accession>A0AAD6G5D4</accession>
<dbReference type="GO" id="GO:0008270">
    <property type="term" value="F:zinc ion binding"/>
    <property type="evidence" value="ECO:0007669"/>
    <property type="project" value="UniProtKB-KW"/>
</dbReference>
<dbReference type="GO" id="GO:0005634">
    <property type="term" value="C:nucleus"/>
    <property type="evidence" value="ECO:0007669"/>
    <property type="project" value="UniProtKB-SubCell"/>
</dbReference>
<comment type="subcellular location">
    <subcellularLocation>
        <location evidence="1">Nucleus</location>
    </subcellularLocation>
</comment>
<dbReference type="EMBL" id="JAPVEA010000003">
    <property type="protein sequence ID" value="KAJ5456130.1"/>
    <property type="molecule type" value="Genomic_DNA"/>
</dbReference>
<dbReference type="GeneID" id="81597338"/>